<dbReference type="InterPro" id="IPR010505">
    <property type="entry name" value="MoaA_twitch"/>
</dbReference>
<dbReference type="PROSITE" id="PS51918">
    <property type="entry name" value="RADICAL_SAM"/>
    <property type="match status" value="1"/>
</dbReference>
<evidence type="ECO:0000256" key="1">
    <source>
        <dbReference type="ARBA" id="ARBA00022485"/>
    </source>
</evidence>
<accession>A0A1H3ERD7</accession>
<dbReference type="RefSeq" id="WP_091460637.1">
    <property type="nucleotide sequence ID" value="NZ_FNPD01000003.1"/>
</dbReference>
<dbReference type="GO" id="GO:0051539">
    <property type="term" value="F:4 iron, 4 sulfur cluster binding"/>
    <property type="evidence" value="ECO:0007669"/>
    <property type="project" value="UniProtKB-KW"/>
</dbReference>
<dbReference type="PANTHER" id="PTHR22960">
    <property type="entry name" value="MOLYBDOPTERIN COFACTOR SYNTHESIS PROTEIN A"/>
    <property type="match status" value="1"/>
</dbReference>
<dbReference type="SFLD" id="SFLDG01383">
    <property type="entry name" value="cyclic_pyranopterin_phosphate"/>
    <property type="match status" value="1"/>
</dbReference>
<evidence type="ECO:0000256" key="8">
    <source>
        <dbReference type="ARBA" id="ARBA00023150"/>
    </source>
</evidence>
<dbReference type="InterPro" id="IPR013785">
    <property type="entry name" value="Aldolase_TIM"/>
</dbReference>
<dbReference type="AlphaFoldDB" id="A0A1H3ERD7"/>
<dbReference type="SMART" id="SM00729">
    <property type="entry name" value="Elp3"/>
    <property type="match status" value="1"/>
</dbReference>
<evidence type="ECO:0000313" key="12">
    <source>
        <dbReference type="Proteomes" id="UP000199266"/>
    </source>
</evidence>
<proteinExistence type="predicted"/>
<keyword evidence="12" id="KW-1185">Reference proteome</keyword>
<dbReference type="NCBIfam" id="TIGR02666">
    <property type="entry name" value="moaA"/>
    <property type="match status" value="1"/>
</dbReference>
<keyword evidence="2" id="KW-0949">S-adenosyl-L-methionine</keyword>
<dbReference type="EMBL" id="FNPD01000003">
    <property type="protein sequence ID" value="SDX80529.1"/>
    <property type="molecule type" value="Genomic_DNA"/>
</dbReference>
<dbReference type="InterPro" id="IPR058240">
    <property type="entry name" value="rSAM_sf"/>
</dbReference>
<evidence type="ECO:0000256" key="3">
    <source>
        <dbReference type="ARBA" id="ARBA00022723"/>
    </source>
</evidence>
<gene>
    <name evidence="11" type="ORF">SAMN03080603_00710</name>
</gene>
<evidence type="ECO:0000256" key="7">
    <source>
        <dbReference type="ARBA" id="ARBA00023134"/>
    </source>
</evidence>
<keyword evidence="7" id="KW-0342">GTP-binding</keyword>
<dbReference type="GO" id="GO:0061799">
    <property type="term" value="F:cyclic pyranopterin monophosphate synthase activity"/>
    <property type="evidence" value="ECO:0007669"/>
    <property type="project" value="TreeGrafter"/>
</dbReference>
<evidence type="ECO:0000313" key="11">
    <source>
        <dbReference type="EMBL" id="SDX80529.1"/>
    </source>
</evidence>
<evidence type="ECO:0000259" key="10">
    <source>
        <dbReference type="PROSITE" id="PS51918"/>
    </source>
</evidence>
<dbReference type="InterPro" id="IPR007197">
    <property type="entry name" value="rSAM"/>
</dbReference>
<keyword evidence="9" id="KW-0456">Lyase</keyword>
<dbReference type="CDD" id="cd01335">
    <property type="entry name" value="Radical_SAM"/>
    <property type="match status" value="1"/>
</dbReference>
<keyword evidence="6" id="KW-0411">Iron-sulfur</keyword>
<dbReference type="InterPro" id="IPR050105">
    <property type="entry name" value="MoCo_biosynth_MoaA/MoaC"/>
</dbReference>
<keyword evidence="5" id="KW-0408">Iron</keyword>
<dbReference type="Pfam" id="PF04055">
    <property type="entry name" value="Radical_SAM"/>
    <property type="match status" value="1"/>
</dbReference>
<protein>
    <submittedName>
        <fullName evidence="11">Cyclic pyranopterin phosphate synthase</fullName>
    </submittedName>
</protein>
<keyword evidence="8" id="KW-0501">Molybdenum cofactor biosynthesis</keyword>
<dbReference type="CDD" id="cd21117">
    <property type="entry name" value="Twitch_MoaA"/>
    <property type="match status" value="1"/>
</dbReference>
<keyword evidence="3" id="KW-0479">Metal-binding</keyword>
<dbReference type="InterPro" id="IPR006638">
    <property type="entry name" value="Elp3/MiaA/NifB-like_rSAM"/>
</dbReference>
<keyword evidence="1" id="KW-0004">4Fe-4S</keyword>
<name>A0A1H3ERD7_9BACT</name>
<evidence type="ECO:0000256" key="9">
    <source>
        <dbReference type="ARBA" id="ARBA00023239"/>
    </source>
</evidence>
<dbReference type="PANTHER" id="PTHR22960:SF0">
    <property type="entry name" value="MOLYBDENUM COFACTOR BIOSYNTHESIS PROTEIN 1"/>
    <property type="match status" value="1"/>
</dbReference>
<evidence type="ECO:0000256" key="4">
    <source>
        <dbReference type="ARBA" id="ARBA00022741"/>
    </source>
</evidence>
<evidence type="ECO:0000256" key="5">
    <source>
        <dbReference type="ARBA" id="ARBA00023004"/>
    </source>
</evidence>
<dbReference type="SFLD" id="SFLDS00029">
    <property type="entry name" value="Radical_SAM"/>
    <property type="match status" value="1"/>
</dbReference>
<dbReference type="Proteomes" id="UP000199266">
    <property type="component" value="Unassembled WGS sequence"/>
</dbReference>
<dbReference type="SFLD" id="SFLDG01386">
    <property type="entry name" value="main_SPASM_domain-containing"/>
    <property type="match status" value="1"/>
</dbReference>
<dbReference type="SUPFAM" id="SSF102114">
    <property type="entry name" value="Radical SAM enzymes"/>
    <property type="match status" value="1"/>
</dbReference>
<organism evidence="11 12">
    <name type="scientific">Acetomicrobium thermoterrenum DSM 13490</name>
    <dbReference type="NCBI Taxonomy" id="1120987"/>
    <lineage>
        <taxon>Bacteria</taxon>
        <taxon>Thermotogati</taxon>
        <taxon>Synergistota</taxon>
        <taxon>Synergistia</taxon>
        <taxon>Synergistales</taxon>
        <taxon>Acetomicrobiaceae</taxon>
        <taxon>Acetomicrobium</taxon>
    </lineage>
</organism>
<dbReference type="Gene3D" id="3.20.20.70">
    <property type="entry name" value="Aldolase class I"/>
    <property type="match status" value="1"/>
</dbReference>
<dbReference type="GO" id="GO:0046872">
    <property type="term" value="F:metal ion binding"/>
    <property type="evidence" value="ECO:0007669"/>
    <property type="project" value="UniProtKB-KW"/>
</dbReference>
<evidence type="ECO:0000256" key="6">
    <source>
        <dbReference type="ARBA" id="ARBA00023014"/>
    </source>
</evidence>
<dbReference type="GO" id="GO:0061798">
    <property type="term" value="F:GTP 3',8'-cyclase activity"/>
    <property type="evidence" value="ECO:0007669"/>
    <property type="project" value="TreeGrafter"/>
</dbReference>
<reference evidence="12" key="1">
    <citation type="submission" date="2016-10" db="EMBL/GenBank/DDBJ databases">
        <authorList>
            <person name="Varghese N."/>
            <person name="Submissions S."/>
        </authorList>
    </citation>
    <scope>NUCLEOTIDE SEQUENCE [LARGE SCALE GENOMIC DNA]</scope>
    <source>
        <strain evidence="12">DSM 13490</strain>
    </source>
</reference>
<evidence type="ECO:0000256" key="2">
    <source>
        <dbReference type="ARBA" id="ARBA00022691"/>
    </source>
</evidence>
<sequence>MALKLIDRLGRKLNYVRISVTDRCNYRCRYCMPEEGVEWIPHDKIMTYEEIRLLIRLFMELGVKKVRLTGGEPFVRKDFAQLLQTLRQSFPALELAVTTNASLLSKYIDEIKDLGIRLNVSLDTLDAEKFRFITRIGNLSEVIEGITLWSCLKLPLKINVVLIKGFNEEEAMSLADFAKKIGATLRFIEFMPLDEGLWSRDSFISASTIENFLFSSGDWKMAEETPSATDGPAKYYVNSKTGQKIGIIAAVTHHFCDSCNRLRVTATGEMKNCLFAAGGFDLLSPLRKGDLEEVKRRILTAAWEKPANWKKLAPGDSHMSQIGG</sequence>
<feature type="domain" description="Radical SAM core" evidence="10">
    <location>
        <begin position="8"/>
        <end position="233"/>
    </location>
</feature>
<keyword evidence="4" id="KW-0547">Nucleotide-binding</keyword>
<dbReference type="SFLD" id="SFLDG01067">
    <property type="entry name" value="SPASM/twitch_domain_containing"/>
    <property type="match status" value="1"/>
</dbReference>
<dbReference type="InterPro" id="IPR013483">
    <property type="entry name" value="MoaA"/>
</dbReference>
<dbReference type="GO" id="GO:0006777">
    <property type="term" value="P:Mo-molybdopterin cofactor biosynthetic process"/>
    <property type="evidence" value="ECO:0007669"/>
    <property type="project" value="UniProtKB-KW"/>
</dbReference>
<dbReference type="GO" id="GO:0005525">
    <property type="term" value="F:GTP binding"/>
    <property type="evidence" value="ECO:0007669"/>
    <property type="project" value="UniProtKB-KW"/>
</dbReference>
<dbReference type="InterPro" id="IPR040064">
    <property type="entry name" value="MoaA-like"/>
</dbReference>
<dbReference type="Pfam" id="PF06463">
    <property type="entry name" value="Mob_synth_C"/>
    <property type="match status" value="1"/>
</dbReference>